<evidence type="ECO:0000313" key="5">
    <source>
        <dbReference type="EMBL" id="AOW09974.1"/>
    </source>
</evidence>
<dbReference type="NCBIfam" id="NF045579">
    <property type="entry name" value="rhamnoside_JR"/>
    <property type="match status" value="1"/>
</dbReference>
<keyword evidence="2 5" id="KW-0378">Hydrolase</keyword>
<protein>
    <submittedName>
        <fullName evidence="5">Glycosyl hydrolase family 2</fullName>
    </submittedName>
</protein>
<feature type="domain" description="Beta-mannosidase-like galactose-binding" evidence="4">
    <location>
        <begin position="976"/>
        <end position="1055"/>
    </location>
</feature>
<dbReference type="Pfam" id="PF17132">
    <property type="entry name" value="Glyco_hydro_106"/>
    <property type="match status" value="1"/>
</dbReference>
<dbReference type="PANTHER" id="PTHR43817:SF1">
    <property type="entry name" value="HYDROLASE, FAMILY 43, PUTATIVE (AFU_ORTHOLOGUE AFUA_3G01660)-RELATED"/>
    <property type="match status" value="1"/>
</dbReference>
<keyword evidence="6" id="KW-1185">Reference proteome</keyword>
<evidence type="ECO:0000259" key="4">
    <source>
        <dbReference type="Pfam" id="PF22666"/>
    </source>
</evidence>
<evidence type="ECO:0000256" key="1">
    <source>
        <dbReference type="ARBA" id="ARBA00022729"/>
    </source>
</evidence>
<dbReference type="Proteomes" id="UP000175968">
    <property type="component" value="Chromosome"/>
</dbReference>
<dbReference type="KEGG" id="fgl:EM308_10885"/>
<evidence type="ECO:0000313" key="6">
    <source>
        <dbReference type="Proteomes" id="UP000175968"/>
    </source>
</evidence>
<reference evidence="5 6" key="1">
    <citation type="submission" date="2016-10" db="EMBL/GenBank/DDBJ databases">
        <title>Flavobacterium gilvum sp. nov., isolated from stream water.</title>
        <authorList>
            <person name="Shin S.-K."/>
            <person name="Cho Y.-J."/>
            <person name="Yi H."/>
        </authorList>
    </citation>
    <scope>NUCLEOTIDE SEQUENCE [LARGE SCALE GENOMIC DNA]</scope>
    <source>
        <strain evidence="5 6">EM1308</strain>
    </source>
</reference>
<dbReference type="RefSeq" id="WP_035639047.1">
    <property type="nucleotide sequence ID" value="NZ_CP017479.1"/>
</dbReference>
<dbReference type="GO" id="GO:0004553">
    <property type="term" value="F:hydrolase activity, hydrolyzing O-glycosyl compounds"/>
    <property type="evidence" value="ECO:0007669"/>
    <property type="project" value="InterPro"/>
</dbReference>
<gene>
    <name evidence="5" type="ORF">EM308_10885</name>
</gene>
<dbReference type="PANTHER" id="PTHR43817">
    <property type="entry name" value="GLYCOSYL HYDROLASE"/>
    <property type="match status" value="1"/>
</dbReference>
<feature type="signal peptide" evidence="3">
    <location>
        <begin position="1"/>
        <end position="23"/>
    </location>
</feature>
<evidence type="ECO:0000256" key="2">
    <source>
        <dbReference type="ARBA" id="ARBA00022801"/>
    </source>
</evidence>
<dbReference type="GO" id="GO:0005975">
    <property type="term" value="P:carbohydrate metabolic process"/>
    <property type="evidence" value="ECO:0007669"/>
    <property type="project" value="InterPro"/>
</dbReference>
<organism evidence="5 6">
    <name type="scientific">Flavobacterium gilvum</name>
    <dbReference type="NCBI Taxonomy" id="1492737"/>
    <lineage>
        <taxon>Bacteria</taxon>
        <taxon>Pseudomonadati</taxon>
        <taxon>Bacteroidota</taxon>
        <taxon>Flavobacteriia</taxon>
        <taxon>Flavobacteriales</taxon>
        <taxon>Flavobacteriaceae</taxon>
        <taxon>Flavobacterium</taxon>
    </lineage>
</organism>
<proteinExistence type="predicted"/>
<dbReference type="InterPro" id="IPR054593">
    <property type="entry name" value="Beta-mannosidase-like_N2"/>
</dbReference>
<dbReference type="Gene3D" id="2.60.120.260">
    <property type="entry name" value="Galactose-binding domain-like"/>
    <property type="match status" value="2"/>
</dbReference>
<feature type="chain" id="PRO_5042217911" evidence="3">
    <location>
        <begin position="24"/>
        <end position="1097"/>
    </location>
</feature>
<dbReference type="InterPro" id="IPR008979">
    <property type="entry name" value="Galactose-bd-like_sf"/>
</dbReference>
<dbReference type="Pfam" id="PF22666">
    <property type="entry name" value="Glyco_hydro_2_N2"/>
    <property type="match status" value="1"/>
</dbReference>
<dbReference type="AlphaFoldDB" id="A0AAC9N6R2"/>
<evidence type="ECO:0000256" key="3">
    <source>
        <dbReference type="SAM" id="SignalP"/>
    </source>
</evidence>
<dbReference type="EMBL" id="CP017479">
    <property type="protein sequence ID" value="AOW09974.1"/>
    <property type="molecule type" value="Genomic_DNA"/>
</dbReference>
<name>A0AAC9N6R2_9FLAO</name>
<accession>A0AAC9N6R2</accession>
<dbReference type="SUPFAM" id="SSF49785">
    <property type="entry name" value="Galactose-binding domain-like"/>
    <property type="match status" value="2"/>
</dbReference>
<keyword evidence="1 3" id="KW-0732">Signal</keyword>
<sequence length="1097" mass="122341">MKKQFYTIGLSCMTAFYSLAGFAQTDKTPLKQIRDDFSKGWDNARTKLWWFHGETETTREGITADLEAFKREGVGGVVYYDQQHGKGEHALAAFSKEWWDMFRFAASEAKRLGLTFETHLSNGYVSGGPWITEDLSMQRLDAADTVVNGGQRFNAKLPFPVGKSKSGIVRDVAVMAFPVPEGNWETSLNQLPKVSSNITELNAKAIVFPKDNNLISIPTQKQGASVFINLEFNSSFTARSITYRVRARGKSRTGAMNMPGPPSEDFYGYGYVKLPDLGQLEVSNDGINYTKVCDLKPMYESPSWNQRTISFPAVKGKYFRLNLHDWNNPKDRGQDMPFGNVVLSSQAKMDQWEEKAALNSEYIEKDLTPNYSKSAIIDPKKIVDLTAKMDKNGKLDWNVPSGKWVIMRFARVPIGVKTKHGRPNLIGLESDKLSAEATKVQWNSYFKVMSDSLKKVGIPLTGLHMDSHEAGSQNWTAGYETKFKKYRGYDIHKYLPALAGYIVGSKEETSGFLYDMRLTLSDLVSDEYFGTLDSLCRQAGVAFTAQAVGCGITIAADNFKAKGRVEKPQGEFWAYQTHGGYDVKEASSAAHIYGKPIASAEAFTDLRFSQSLADAKNVADYAYAFGSQEFVVCASAYQPWLDKIPGSTGGGRQYVLNRNNTYWNYSRPFWDYQARCAGLMRNGKSVADLCIYMGENAPLKLLAYRLPEIPEGFDFDVTTEDGLLNRMSAKDGHIVLPDGVSYQILILETKADISLAALRQITKLVKDGVPVYGSRPSFSASLNDATFAKEYQDLVNQLWGTGQSGTKTYGKGKVYWGMPLSEALSKQNIMPDAGFKSGNIPTDKIYFAHRNLGDTDIYFLNNHSKNVFDDKIRFRATATKAEYWDPVTGKQYDLPVISSGKEGLLLNVVLQPNESGFIVTSSGTSEALPPRLDGTKEKVASIEGEWKVFFDPKWGGPGEVTFADLTDWIENTDKRIKYYSGTAVYRKIIQLDKAESGEQVLLRFPQLGSIARVLINGKEVSTVWCSPWEADITSYIQKGENTLEIQVVNSLNNRMVGDASLPQSERFTYAYPEIASAKDRLVPSGIMDKVLIVQRIK</sequence>